<name>A0A2I3S3T0_PANTR</name>
<keyword evidence="3" id="KW-1185">Reference proteome</keyword>
<dbReference type="EMBL" id="AACZ04024017">
    <property type="status" value="NOT_ANNOTATED_CDS"/>
    <property type="molecule type" value="Genomic_DNA"/>
</dbReference>
<proteinExistence type="predicted"/>
<protein>
    <submittedName>
        <fullName evidence="2">Uncharacterized protein</fullName>
    </submittedName>
</protein>
<reference evidence="2 3" key="1">
    <citation type="journal article" date="2005" name="Nature">
        <title>Initial sequence of the chimpanzee genome and comparison with the human genome.</title>
        <authorList>
            <consortium name="Chimpanzee sequencing and analysis consortium"/>
        </authorList>
    </citation>
    <scope>NUCLEOTIDE SEQUENCE [LARGE SCALE GENOMIC DNA]</scope>
</reference>
<evidence type="ECO:0000313" key="2">
    <source>
        <dbReference type="Ensembl" id="ENSPTRP00000071652.1"/>
    </source>
</evidence>
<dbReference type="OMA" id="KRWQVWD"/>
<dbReference type="InParanoid" id="A0A2I3S3T0"/>
<dbReference type="AlphaFoldDB" id="A0A2I3S3T0"/>
<reference evidence="2" key="3">
    <citation type="submission" date="2025-09" db="UniProtKB">
        <authorList>
            <consortium name="Ensembl"/>
        </authorList>
    </citation>
    <scope>IDENTIFICATION</scope>
</reference>
<dbReference type="Ensembl" id="ENSPTRT00000079930.1">
    <property type="protein sequence ID" value="ENSPTRP00000071652.1"/>
    <property type="gene ID" value="ENSPTRG00000051051.1"/>
</dbReference>
<organism evidence="2 3">
    <name type="scientific">Pan troglodytes</name>
    <name type="common">Chimpanzee</name>
    <dbReference type="NCBI Taxonomy" id="9598"/>
    <lineage>
        <taxon>Eukaryota</taxon>
        <taxon>Metazoa</taxon>
        <taxon>Chordata</taxon>
        <taxon>Craniata</taxon>
        <taxon>Vertebrata</taxon>
        <taxon>Euteleostomi</taxon>
        <taxon>Mammalia</taxon>
        <taxon>Eutheria</taxon>
        <taxon>Euarchontoglires</taxon>
        <taxon>Primates</taxon>
        <taxon>Haplorrhini</taxon>
        <taxon>Catarrhini</taxon>
        <taxon>Hominidae</taxon>
        <taxon>Pan</taxon>
    </lineage>
</organism>
<dbReference type="Bgee" id="ENSPTRG00000051051">
    <property type="expression patterns" value="Expressed in testis and 5 other cell types or tissues"/>
</dbReference>
<accession>A0A2I3S3T0</accession>
<reference evidence="2" key="2">
    <citation type="submission" date="2025-08" db="UniProtKB">
        <authorList>
            <consortium name="Ensembl"/>
        </authorList>
    </citation>
    <scope>IDENTIFICATION</scope>
</reference>
<feature type="region of interest" description="Disordered" evidence="1">
    <location>
        <begin position="95"/>
        <end position="120"/>
    </location>
</feature>
<dbReference type="Proteomes" id="UP000002277">
    <property type="component" value="Chromosome 8"/>
</dbReference>
<evidence type="ECO:0000256" key="1">
    <source>
        <dbReference type="SAM" id="MobiDB-lite"/>
    </source>
</evidence>
<sequence length="120" mass="13020">MPPETQPDQKICVPTRKKACLCLHALPLPFLTTYKYSLSEEVREEGGGPCLAFLRLSSIPSRSSSERGAAVNCDNCYALALKRWQVWDGGGDCDLTESSRGQGGTQGHSTGSPRAPRHEV</sequence>
<dbReference type="GeneTree" id="ENSGT01150000290672"/>
<evidence type="ECO:0000313" key="3">
    <source>
        <dbReference type="Proteomes" id="UP000002277"/>
    </source>
</evidence>